<name>A0AAV6VC09_9ARAC</name>
<evidence type="ECO:0000313" key="4">
    <source>
        <dbReference type="EMBL" id="KAG8194032.1"/>
    </source>
</evidence>
<protein>
    <recommendedName>
        <fullName evidence="3">Sulfotransferase domain-containing protein</fullName>
    </recommendedName>
</protein>
<keyword evidence="2" id="KW-0808">Transferase</keyword>
<sequence length="289" mass="33875">MDGCQLIRGLTFPPHQIFPKQNIEDTLDYVPHDGDIVIASYPKSGTTWLQYIVLQIISKGEHFPSMDALNEVCPFVELVGTKSVEELKEPRVYMHHCPYNMVKKNPKAKYIYIYRNPEDVFVSYFHFLQERRGRSLDFELYFEGFLSGNIGYGRCFEHVLSYWQHKDEDDLLLVSYEKLLINRKEEILKIIKFLGESFHQAILSDESALEKIIEHTSFDYMKRNLTMFNSNLSKNDGHSEREVSQINFFRKGVIGEGKRSLSRDQLKRLRKVMEDVLEGTTLLEEWAIS</sequence>
<evidence type="ECO:0000256" key="1">
    <source>
        <dbReference type="ARBA" id="ARBA00005771"/>
    </source>
</evidence>
<comment type="caution">
    <text evidence="4">The sequence shown here is derived from an EMBL/GenBank/DDBJ whole genome shotgun (WGS) entry which is preliminary data.</text>
</comment>
<accession>A0AAV6VC09</accession>
<dbReference type="InterPro" id="IPR027417">
    <property type="entry name" value="P-loop_NTPase"/>
</dbReference>
<dbReference type="PANTHER" id="PTHR11783">
    <property type="entry name" value="SULFOTRANSFERASE SULT"/>
    <property type="match status" value="1"/>
</dbReference>
<evidence type="ECO:0000313" key="5">
    <source>
        <dbReference type="Proteomes" id="UP000827092"/>
    </source>
</evidence>
<feature type="domain" description="Sulfotransferase" evidence="3">
    <location>
        <begin position="33"/>
        <end position="280"/>
    </location>
</feature>
<comment type="similarity">
    <text evidence="1">Belongs to the sulfotransferase 1 family.</text>
</comment>
<dbReference type="SUPFAM" id="SSF52540">
    <property type="entry name" value="P-loop containing nucleoside triphosphate hydrolases"/>
    <property type="match status" value="1"/>
</dbReference>
<evidence type="ECO:0000256" key="2">
    <source>
        <dbReference type="ARBA" id="ARBA00022679"/>
    </source>
</evidence>
<dbReference type="GO" id="GO:0008146">
    <property type="term" value="F:sulfotransferase activity"/>
    <property type="evidence" value="ECO:0007669"/>
    <property type="project" value="InterPro"/>
</dbReference>
<dbReference type="EMBL" id="JAFNEN010000110">
    <property type="protein sequence ID" value="KAG8194032.1"/>
    <property type="molecule type" value="Genomic_DNA"/>
</dbReference>
<dbReference type="Gene3D" id="3.40.50.300">
    <property type="entry name" value="P-loop containing nucleotide triphosphate hydrolases"/>
    <property type="match status" value="1"/>
</dbReference>
<proteinExistence type="inferred from homology"/>
<evidence type="ECO:0000259" key="3">
    <source>
        <dbReference type="Pfam" id="PF00685"/>
    </source>
</evidence>
<dbReference type="Pfam" id="PF00685">
    <property type="entry name" value="Sulfotransfer_1"/>
    <property type="match status" value="1"/>
</dbReference>
<dbReference type="Proteomes" id="UP000827092">
    <property type="component" value="Unassembled WGS sequence"/>
</dbReference>
<keyword evidence="5" id="KW-1185">Reference proteome</keyword>
<dbReference type="AlphaFoldDB" id="A0AAV6VC09"/>
<gene>
    <name evidence="4" type="ORF">JTE90_028376</name>
</gene>
<reference evidence="4 5" key="1">
    <citation type="journal article" date="2022" name="Nat. Ecol. Evol.">
        <title>A masculinizing supergene underlies an exaggerated male reproductive morph in a spider.</title>
        <authorList>
            <person name="Hendrickx F."/>
            <person name="De Corte Z."/>
            <person name="Sonet G."/>
            <person name="Van Belleghem S.M."/>
            <person name="Kostlbacher S."/>
            <person name="Vangestel C."/>
        </authorList>
    </citation>
    <scope>NUCLEOTIDE SEQUENCE [LARGE SCALE GENOMIC DNA]</scope>
    <source>
        <strain evidence="4">W744_W776</strain>
    </source>
</reference>
<organism evidence="4 5">
    <name type="scientific">Oedothorax gibbosus</name>
    <dbReference type="NCBI Taxonomy" id="931172"/>
    <lineage>
        <taxon>Eukaryota</taxon>
        <taxon>Metazoa</taxon>
        <taxon>Ecdysozoa</taxon>
        <taxon>Arthropoda</taxon>
        <taxon>Chelicerata</taxon>
        <taxon>Arachnida</taxon>
        <taxon>Araneae</taxon>
        <taxon>Araneomorphae</taxon>
        <taxon>Entelegynae</taxon>
        <taxon>Araneoidea</taxon>
        <taxon>Linyphiidae</taxon>
        <taxon>Erigoninae</taxon>
        <taxon>Oedothorax</taxon>
    </lineage>
</organism>
<dbReference type="InterPro" id="IPR000863">
    <property type="entry name" value="Sulfotransferase_dom"/>
</dbReference>